<dbReference type="AlphaFoldDB" id="X1C9A8"/>
<comment type="caution">
    <text evidence="1">The sequence shown here is derived from an EMBL/GenBank/DDBJ whole genome shotgun (WGS) entry which is preliminary data.</text>
</comment>
<sequence length="195" mass="21701">MPQADDKLRLTIVHEISGVATRNDCYYDVVDPGTISQLSDIAVLLAEEWERASETLLSNDVRYVAYLVDNLSRNEVRGVVTSSGTGNDISGSHPQDQVVRFNEYGHNAGALPLRRGAFNLSGVGQQFSDRGRINDETEFNPVRLFLSTQFVDSPSTLSLNPQIRTRDPGGPPVAYSFHRTERCNVSTRLFKLKSR</sequence>
<name>X1C9A8_9ZZZZ</name>
<accession>X1C9A8</accession>
<dbReference type="EMBL" id="BART01021900">
    <property type="protein sequence ID" value="GAH04706.1"/>
    <property type="molecule type" value="Genomic_DNA"/>
</dbReference>
<protein>
    <submittedName>
        <fullName evidence="1">Uncharacterized protein</fullName>
    </submittedName>
</protein>
<organism evidence="1">
    <name type="scientific">marine sediment metagenome</name>
    <dbReference type="NCBI Taxonomy" id="412755"/>
    <lineage>
        <taxon>unclassified sequences</taxon>
        <taxon>metagenomes</taxon>
        <taxon>ecological metagenomes</taxon>
    </lineage>
</organism>
<reference evidence="1" key="1">
    <citation type="journal article" date="2014" name="Front. Microbiol.">
        <title>High frequency of phylogenetically diverse reductive dehalogenase-homologous genes in deep subseafloor sedimentary metagenomes.</title>
        <authorList>
            <person name="Kawai M."/>
            <person name="Futagami T."/>
            <person name="Toyoda A."/>
            <person name="Takaki Y."/>
            <person name="Nishi S."/>
            <person name="Hori S."/>
            <person name="Arai W."/>
            <person name="Tsubouchi T."/>
            <person name="Morono Y."/>
            <person name="Uchiyama I."/>
            <person name="Ito T."/>
            <person name="Fujiyama A."/>
            <person name="Inagaki F."/>
            <person name="Takami H."/>
        </authorList>
    </citation>
    <scope>NUCLEOTIDE SEQUENCE</scope>
    <source>
        <strain evidence="1">Expedition CK06-06</strain>
    </source>
</reference>
<proteinExistence type="predicted"/>
<gene>
    <name evidence="1" type="ORF">S01H4_40253</name>
</gene>
<evidence type="ECO:0000313" key="1">
    <source>
        <dbReference type="EMBL" id="GAH04706.1"/>
    </source>
</evidence>
<feature type="non-terminal residue" evidence="1">
    <location>
        <position position="195"/>
    </location>
</feature>